<dbReference type="GO" id="GO:0016020">
    <property type="term" value="C:membrane"/>
    <property type="evidence" value="ECO:0007669"/>
    <property type="project" value="UniProtKB-SubCell"/>
</dbReference>
<dbReference type="PANTHER" id="PTHR14255:SF31">
    <property type="entry name" value="SULFITE EXPORTER TAUE_SAFE FAMILY PROTEIN 3-LIKE"/>
    <property type="match status" value="1"/>
</dbReference>
<dbReference type="STRING" id="1088818.A0A2I0B2C9"/>
<dbReference type="PANTHER" id="PTHR14255">
    <property type="entry name" value="CEREBLON"/>
    <property type="match status" value="1"/>
</dbReference>
<gene>
    <name evidence="8" type="ORF">AXF42_Ash019140</name>
</gene>
<evidence type="ECO:0000256" key="6">
    <source>
        <dbReference type="SAM" id="Phobius"/>
    </source>
</evidence>
<evidence type="ECO:0000256" key="7">
    <source>
        <dbReference type="SAM" id="SignalP"/>
    </source>
</evidence>
<feature type="transmembrane region" description="Helical" evidence="6">
    <location>
        <begin position="317"/>
        <end position="340"/>
    </location>
</feature>
<evidence type="ECO:0008006" key="10">
    <source>
        <dbReference type="Google" id="ProtNLM"/>
    </source>
</evidence>
<feature type="transmembrane region" description="Helical" evidence="6">
    <location>
        <begin position="429"/>
        <end position="448"/>
    </location>
</feature>
<feature type="transmembrane region" description="Helical" evidence="6">
    <location>
        <begin position="260"/>
        <end position="276"/>
    </location>
</feature>
<evidence type="ECO:0000256" key="4">
    <source>
        <dbReference type="ARBA" id="ARBA00022989"/>
    </source>
</evidence>
<keyword evidence="7" id="KW-0732">Signal</keyword>
<evidence type="ECO:0000256" key="1">
    <source>
        <dbReference type="ARBA" id="ARBA00004141"/>
    </source>
</evidence>
<keyword evidence="9" id="KW-1185">Reference proteome</keyword>
<feature type="transmembrane region" description="Helical" evidence="6">
    <location>
        <begin position="361"/>
        <end position="387"/>
    </location>
</feature>
<evidence type="ECO:0000256" key="5">
    <source>
        <dbReference type="ARBA" id="ARBA00023136"/>
    </source>
</evidence>
<accession>A0A2I0B2C9</accession>
<evidence type="ECO:0000313" key="9">
    <source>
        <dbReference type="Proteomes" id="UP000236161"/>
    </source>
</evidence>
<feature type="transmembrane region" description="Helical" evidence="6">
    <location>
        <begin position="177"/>
        <end position="196"/>
    </location>
</feature>
<dbReference type="GO" id="GO:0016567">
    <property type="term" value="P:protein ubiquitination"/>
    <property type="evidence" value="ECO:0007669"/>
    <property type="project" value="TreeGrafter"/>
</dbReference>
<comment type="similarity">
    <text evidence="2">Belongs to the 4-toluene sulfonate uptake permease (TSUP) (TC 2.A.102) family.</text>
</comment>
<evidence type="ECO:0000256" key="3">
    <source>
        <dbReference type="ARBA" id="ARBA00022692"/>
    </source>
</evidence>
<dbReference type="InterPro" id="IPR002781">
    <property type="entry name" value="TM_pro_TauE-like"/>
</dbReference>
<feature type="chain" id="PRO_5014187524" description="Sulfite exporter TauE/SafE family protein 3" evidence="7">
    <location>
        <begin position="24"/>
        <end position="506"/>
    </location>
</feature>
<proteinExistence type="inferred from homology"/>
<keyword evidence="4 6" id="KW-1133">Transmembrane helix</keyword>
<dbReference type="EMBL" id="KZ451922">
    <property type="protein sequence ID" value="PKA61934.1"/>
    <property type="molecule type" value="Genomic_DNA"/>
</dbReference>
<dbReference type="Pfam" id="PF01925">
    <property type="entry name" value="TauE"/>
    <property type="match status" value="2"/>
</dbReference>
<protein>
    <recommendedName>
        <fullName evidence="10">Sulfite exporter TauE/SafE family protein 3</fullName>
    </recommendedName>
</protein>
<reference evidence="8 9" key="1">
    <citation type="journal article" date="2017" name="Nature">
        <title>The Apostasia genome and the evolution of orchids.</title>
        <authorList>
            <person name="Zhang G.Q."/>
            <person name="Liu K.W."/>
            <person name="Li Z."/>
            <person name="Lohaus R."/>
            <person name="Hsiao Y.Y."/>
            <person name="Niu S.C."/>
            <person name="Wang J.Y."/>
            <person name="Lin Y.C."/>
            <person name="Xu Q."/>
            <person name="Chen L.J."/>
            <person name="Yoshida K."/>
            <person name="Fujiwara S."/>
            <person name="Wang Z.W."/>
            <person name="Zhang Y.Q."/>
            <person name="Mitsuda N."/>
            <person name="Wang M."/>
            <person name="Liu G.H."/>
            <person name="Pecoraro L."/>
            <person name="Huang H.X."/>
            <person name="Xiao X.J."/>
            <person name="Lin M."/>
            <person name="Wu X.Y."/>
            <person name="Wu W.L."/>
            <person name="Chen Y.Y."/>
            <person name="Chang S.B."/>
            <person name="Sakamoto S."/>
            <person name="Ohme-Takagi M."/>
            <person name="Yagi M."/>
            <person name="Zeng S.J."/>
            <person name="Shen C.Y."/>
            <person name="Yeh C.M."/>
            <person name="Luo Y.B."/>
            <person name="Tsai W.C."/>
            <person name="Van de Peer Y."/>
            <person name="Liu Z.J."/>
        </authorList>
    </citation>
    <scope>NUCLEOTIDE SEQUENCE [LARGE SCALE GENOMIC DNA]</scope>
    <source>
        <strain evidence="9">cv. Shenzhen</strain>
        <tissue evidence="8">Stem</tissue>
    </source>
</reference>
<feature type="transmembrane region" description="Helical" evidence="6">
    <location>
        <begin position="460"/>
        <end position="485"/>
    </location>
</feature>
<dbReference type="Proteomes" id="UP000236161">
    <property type="component" value="Unassembled WGS sequence"/>
</dbReference>
<comment type="subcellular location">
    <subcellularLocation>
        <location evidence="1">Membrane</location>
        <topology evidence="1">Multi-pass membrane protein</topology>
    </subcellularLocation>
</comment>
<dbReference type="OrthoDB" id="434519at2759"/>
<feature type="signal peptide" evidence="7">
    <location>
        <begin position="1"/>
        <end position="23"/>
    </location>
</feature>
<keyword evidence="5 6" id="KW-0472">Membrane</keyword>
<feature type="transmembrane region" description="Helical" evidence="6">
    <location>
        <begin position="94"/>
        <end position="111"/>
    </location>
</feature>
<feature type="transmembrane region" description="Helical" evidence="6">
    <location>
        <begin position="399"/>
        <end position="422"/>
    </location>
</feature>
<feature type="transmembrane region" description="Helical" evidence="6">
    <location>
        <begin position="148"/>
        <end position="171"/>
    </location>
</feature>
<name>A0A2I0B2C9_9ASPA</name>
<evidence type="ECO:0000256" key="2">
    <source>
        <dbReference type="ARBA" id="ARBA00009142"/>
    </source>
</evidence>
<keyword evidence="3 6" id="KW-0812">Transmembrane</keyword>
<sequence length="506" mass="55552">MRWSSLLLLLSLCLSLETEIAIAKRPLDSLAHQKQNQADSRFETYRHLLADAFRPLFESSDSASRVWPELEFGWRVVVGSVIGFLGAALGSIGGVGGGGIFVPMLTLIIGFDPKTSTAISKCMIMGAAGSTVYYNLRLRHPTMDLPIIDYDLALLFQPMLMLGISIGVAFNVMFPDWMVTVLLIILFLGTSTKALFKGIETWKKESLMKKEAAKTLPSSSNLDGPGLEYKPIPGGPSNMPPNSSIDDEVPIKDNILWKELMVLLFVWVAFLAVQIVKARSYILVRLEKEVTFVKVAYDTMTWLFCFPTHATTCSVEYWILNALQLPIALLVTIYEAACLIKGKRAIASRGKQGICWKGPQLFLYCCFGVLAGIVGGLLGLGGGFILGPLFLEMGVPPQVASATSTFAMTFSSSMSVIQYYLLDRFPVPYAAYFVFLATVAAFTGQHIVRKLIVLLGRASLIIFILALTIFVSAISLGGFGIANMVEKLERMEHMGFENLCHFSGRT</sequence>
<evidence type="ECO:0000313" key="8">
    <source>
        <dbReference type="EMBL" id="PKA61934.1"/>
    </source>
</evidence>
<dbReference type="GO" id="GO:0031464">
    <property type="term" value="C:Cul4A-RING E3 ubiquitin ligase complex"/>
    <property type="evidence" value="ECO:0007669"/>
    <property type="project" value="TreeGrafter"/>
</dbReference>
<organism evidence="8 9">
    <name type="scientific">Apostasia shenzhenica</name>
    <dbReference type="NCBI Taxonomy" id="1088818"/>
    <lineage>
        <taxon>Eukaryota</taxon>
        <taxon>Viridiplantae</taxon>
        <taxon>Streptophyta</taxon>
        <taxon>Embryophyta</taxon>
        <taxon>Tracheophyta</taxon>
        <taxon>Spermatophyta</taxon>
        <taxon>Magnoliopsida</taxon>
        <taxon>Liliopsida</taxon>
        <taxon>Asparagales</taxon>
        <taxon>Orchidaceae</taxon>
        <taxon>Apostasioideae</taxon>
        <taxon>Apostasia</taxon>
    </lineage>
</organism>
<dbReference type="AlphaFoldDB" id="A0A2I0B2C9"/>